<proteinExistence type="predicted"/>
<dbReference type="RefSeq" id="WP_188595284.1">
    <property type="nucleotide sequence ID" value="NZ_BMJN01000012.1"/>
</dbReference>
<dbReference type="SUPFAM" id="SSF158745">
    <property type="entry name" value="LanC-like"/>
    <property type="match status" value="1"/>
</dbReference>
<dbReference type="Proteomes" id="UP000660801">
    <property type="component" value="Unassembled WGS sequence"/>
</dbReference>
<dbReference type="EMBL" id="BMJN01000012">
    <property type="protein sequence ID" value="GGE30427.1"/>
    <property type="molecule type" value="Genomic_DNA"/>
</dbReference>
<accession>A0A917A6T7</accession>
<sequence>MVLTEFMQKTKDDRYFSKMEYFAKLCKGIYSTSPSFFRGSAGFLYTFYKIYKNFKLNKEFRIEVVKQIEQFYLDITNMILNGKIYDVNFDNHEKNFFGGKEGILTILDLVNKNSDNQKIFPFII</sequence>
<organism evidence="1 2">
    <name type="scientific">Streptococcus himalayensis</name>
    <dbReference type="NCBI Taxonomy" id="1888195"/>
    <lineage>
        <taxon>Bacteria</taxon>
        <taxon>Bacillati</taxon>
        <taxon>Bacillota</taxon>
        <taxon>Bacilli</taxon>
        <taxon>Lactobacillales</taxon>
        <taxon>Streptococcaceae</taxon>
        <taxon>Streptococcus</taxon>
    </lineage>
</organism>
<reference evidence="1" key="1">
    <citation type="journal article" date="2014" name="Int. J. Syst. Evol. Microbiol.">
        <title>Complete genome sequence of Corynebacterium casei LMG S-19264T (=DSM 44701T), isolated from a smear-ripened cheese.</title>
        <authorList>
            <consortium name="US DOE Joint Genome Institute (JGI-PGF)"/>
            <person name="Walter F."/>
            <person name="Albersmeier A."/>
            <person name="Kalinowski J."/>
            <person name="Ruckert C."/>
        </authorList>
    </citation>
    <scope>NUCLEOTIDE SEQUENCE</scope>
    <source>
        <strain evidence="1">CGMCC 1.15533</strain>
    </source>
</reference>
<dbReference type="AlphaFoldDB" id="A0A917A6T7"/>
<comment type="caution">
    <text evidence="1">The sequence shown here is derived from an EMBL/GenBank/DDBJ whole genome shotgun (WGS) entry which is preliminary data.</text>
</comment>
<evidence type="ECO:0000313" key="1">
    <source>
        <dbReference type="EMBL" id="GGE30427.1"/>
    </source>
</evidence>
<name>A0A917A6T7_9STRE</name>
<gene>
    <name evidence="1" type="ORF">GCM10011510_09580</name>
</gene>
<protein>
    <submittedName>
        <fullName evidence="1">Uncharacterized protein</fullName>
    </submittedName>
</protein>
<evidence type="ECO:0000313" key="2">
    <source>
        <dbReference type="Proteomes" id="UP000660801"/>
    </source>
</evidence>
<keyword evidence="2" id="KW-1185">Reference proteome</keyword>
<reference evidence="1" key="2">
    <citation type="submission" date="2020-09" db="EMBL/GenBank/DDBJ databases">
        <authorList>
            <person name="Sun Q."/>
            <person name="Zhou Y."/>
        </authorList>
    </citation>
    <scope>NUCLEOTIDE SEQUENCE</scope>
    <source>
        <strain evidence="1">CGMCC 1.15533</strain>
    </source>
</reference>